<protein>
    <submittedName>
        <fullName evidence="5">MarR family transcriptional regulator</fullName>
    </submittedName>
</protein>
<dbReference type="RefSeq" id="WP_377368938.1">
    <property type="nucleotide sequence ID" value="NZ_JBHTMN010000017.1"/>
</dbReference>
<dbReference type="Pfam" id="PF12802">
    <property type="entry name" value="MarR_2"/>
    <property type="match status" value="1"/>
</dbReference>
<evidence type="ECO:0000313" key="6">
    <source>
        <dbReference type="Proteomes" id="UP001597059"/>
    </source>
</evidence>
<gene>
    <name evidence="5" type="ORF">ACFQ45_14505</name>
</gene>
<reference evidence="6" key="1">
    <citation type="journal article" date="2019" name="Int. J. Syst. Evol. Microbiol.">
        <title>The Global Catalogue of Microorganisms (GCM) 10K type strain sequencing project: providing services to taxonomists for standard genome sequencing and annotation.</title>
        <authorList>
            <consortium name="The Broad Institute Genomics Platform"/>
            <consortium name="The Broad Institute Genome Sequencing Center for Infectious Disease"/>
            <person name="Wu L."/>
            <person name="Ma J."/>
        </authorList>
    </citation>
    <scope>NUCLEOTIDE SEQUENCE [LARGE SCALE GENOMIC DNA]</scope>
    <source>
        <strain evidence="6">JCM 30774</strain>
    </source>
</reference>
<organism evidence="5 6">
    <name type="scientific">Rhodanobacter aciditrophus</name>
    <dbReference type="NCBI Taxonomy" id="1623218"/>
    <lineage>
        <taxon>Bacteria</taxon>
        <taxon>Pseudomonadati</taxon>
        <taxon>Pseudomonadota</taxon>
        <taxon>Gammaproteobacteria</taxon>
        <taxon>Lysobacterales</taxon>
        <taxon>Rhodanobacteraceae</taxon>
        <taxon>Rhodanobacter</taxon>
    </lineage>
</organism>
<evidence type="ECO:0000256" key="3">
    <source>
        <dbReference type="ARBA" id="ARBA00023163"/>
    </source>
</evidence>
<dbReference type="PRINTS" id="PR00598">
    <property type="entry name" value="HTHMARR"/>
</dbReference>
<dbReference type="InterPro" id="IPR000835">
    <property type="entry name" value="HTH_MarR-typ"/>
</dbReference>
<keyword evidence="1" id="KW-0805">Transcription regulation</keyword>
<sequence>MENSLGWNLSRAALSWRHAVDTYMADLGLTQSKWIAMLHLNRKGEGLTQSELAADIGIEQPSLIRTLNNLQAAGLIERRESPKDARCKTLWFTEEGHRKLNQMEQIASQGREELLKGLSPEQREQLSHALLIIIDNAHLLINKD</sequence>
<keyword evidence="6" id="KW-1185">Reference proteome</keyword>
<keyword evidence="3" id="KW-0804">Transcription</keyword>
<dbReference type="SMART" id="SM00347">
    <property type="entry name" value="HTH_MARR"/>
    <property type="match status" value="1"/>
</dbReference>
<evidence type="ECO:0000313" key="5">
    <source>
        <dbReference type="EMBL" id="MFD1384579.1"/>
    </source>
</evidence>
<evidence type="ECO:0000256" key="1">
    <source>
        <dbReference type="ARBA" id="ARBA00023015"/>
    </source>
</evidence>
<dbReference type="PANTHER" id="PTHR33164:SF64">
    <property type="entry name" value="TRANSCRIPTIONAL REGULATOR SLYA"/>
    <property type="match status" value="1"/>
</dbReference>
<dbReference type="EMBL" id="JBHTMN010000017">
    <property type="protein sequence ID" value="MFD1384579.1"/>
    <property type="molecule type" value="Genomic_DNA"/>
</dbReference>
<dbReference type="Proteomes" id="UP001597059">
    <property type="component" value="Unassembled WGS sequence"/>
</dbReference>
<name>A0ABW4B3F7_9GAMM</name>
<dbReference type="PROSITE" id="PS50995">
    <property type="entry name" value="HTH_MARR_2"/>
    <property type="match status" value="1"/>
</dbReference>
<dbReference type="Gene3D" id="1.10.10.10">
    <property type="entry name" value="Winged helix-like DNA-binding domain superfamily/Winged helix DNA-binding domain"/>
    <property type="match status" value="1"/>
</dbReference>
<comment type="caution">
    <text evidence="5">The sequence shown here is derived from an EMBL/GenBank/DDBJ whole genome shotgun (WGS) entry which is preliminary data.</text>
</comment>
<accession>A0ABW4B3F7</accession>
<dbReference type="InterPro" id="IPR036390">
    <property type="entry name" value="WH_DNA-bd_sf"/>
</dbReference>
<evidence type="ECO:0000259" key="4">
    <source>
        <dbReference type="PROSITE" id="PS50995"/>
    </source>
</evidence>
<feature type="domain" description="HTH marR-type" evidence="4">
    <location>
        <begin position="2"/>
        <end position="135"/>
    </location>
</feature>
<dbReference type="InterPro" id="IPR036388">
    <property type="entry name" value="WH-like_DNA-bd_sf"/>
</dbReference>
<keyword evidence="2" id="KW-0238">DNA-binding</keyword>
<dbReference type="SUPFAM" id="SSF46785">
    <property type="entry name" value="Winged helix' DNA-binding domain"/>
    <property type="match status" value="1"/>
</dbReference>
<evidence type="ECO:0000256" key="2">
    <source>
        <dbReference type="ARBA" id="ARBA00023125"/>
    </source>
</evidence>
<dbReference type="InterPro" id="IPR039422">
    <property type="entry name" value="MarR/SlyA-like"/>
</dbReference>
<dbReference type="PANTHER" id="PTHR33164">
    <property type="entry name" value="TRANSCRIPTIONAL REGULATOR, MARR FAMILY"/>
    <property type="match status" value="1"/>
</dbReference>
<proteinExistence type="predicted"/>